<comment type="subcellular location">
    <subcellularLocation>
        <location evidence="1">Membrane</location>
        <topology evidence="1">Multi-pass membrane protein</topology>
    </subcellularLocation>
</comment>
<evidence type="ECO:0000313" key="8">
    <source>
        <dbReference type="EMBL" id="SFN08901.1"/>
    </source>
</evidence>
<evidence type="ECO:0000256" key="2">
    <source>
        <dbReference type="ARBA" id="ARBA00009399"/>
    </source>
</evidence>
<keyword evidence="9" id="KW-1185">Reference proteome</keyword>
<dbReference type="InterPro" id="IPR007267">
    <property type="entry name" value="GtrA_DPMS_TM"/>
</dbReference>
<gene>
    <name evidence="8" type="ORF">SAMN05216289_10421</name>
</gene>
<sequence>MSGKRARDCAQDESPCAPLHRRLAGEFLRFLIVGGINTLVAYAIYLALLGLMRYEFAYAIGYAVGIVIAYLMSAAFVFRKPMRKRSAFRFPLIYAVQFLVSLAVLRLAVEIFHVPQWFAFGFAVCLTIPITFVLSRWVMHST</sequence>
<evidence type="ECO:0000313" key="9">
    <source>
        <dbReference type="Proteomes" id="UP000198575"/>
    </source>
</evidence>
<dbReference type="GO" id="GO:0005886">
    <property type="term" value="C:plasma membrane"/>
    <property type="evidence" value="ECO:0007669"/>
    <property type="project" value="TreeGrafter"/>
</dbReference>
<proteinExistence type="inferred from homology"/>
<evidence type="ECO:0000256" key="1">
    <source>
        <dbReference type="ARBA" id="ARBA00004141"/>
    </source>
</evidence>
<reference evidence="8 9" key="1">
    <citation type="submission" date="2016-10" db="EMBL/GenBank/DDBJ databases">
        <authorList>
            <person name="de Groot N.N."/>
        </authorList>
    </citation>
    <scope>NUCLEOTIDE SEQUENCE [LARGE SCALE GENOMIC DNA]</scope>
    <source>
        <strain evidence="8 9">CGMCC 1.7659</strain>
    </source>
</reference>
<name>A0A1I4W5Q5_9GAMM</name>
<accession>A0A1I4W5Q5</accession>
<dbReference type="STRING" id="578942.SAMN05216289_10421"/>
<feature type="transmembrane region" description="Helical" evidence="6">
    <location>
        <begin position="90"/>
        <end position="109"/>
    </location>
</feature>
<evidence type="ECO:0000256" key="3">
    <source>
        <dbReference type="ARBA" id="ARBA00022692"/>
    </source>
</evidence>
<feature type="transmembrane region" description="Helical" evidence="6">
    <location>
        <begin position="56"/>
        <end position="78"/>
    </location>
</feature>
<dbReference type="AlphaFoldDB" id="A0A1I4W5Q5"/>
<feature type="transmembrane region" description="Helical" evidence="6">
    <location>
        <begin position="115"/>
        <end position="139"/>
    </location>
</feature>
<keyword evidence="5 6" id="KW-0472">Membrane</keyword>
<feature type="transmembrane region" description="Helical" evidence="6">
    <location>
        <begin position="27"/>
        <end position="50"/>
    </location>
</feature>
<dbReference type="EMBL" id="FOVF01000004">
    <property type="protein sequence ID" value="SFN08901.1"/>
    <property type="molecule type" value="Genomic_DNA"/>
</dbReference>
<dbReference type="OrthoDB" id="5958160at2"/>
<keyword evidence="4 6" id="KW-1133">Transmembrane helix</keyword>
<evidence type="ECO:0000256" key="5">
    <source>
        <dbReference type="ARBA" id="ARBA00023136"/>
    </source>
</evidence>
<comment type="similarity">
    <text evidence="2">Belongs to the GtrA family.</text>
</comment>
<dbReference type="PANTHER" id="PTHR38459">
    <property type="entry name" value="PROPHAGE BACTOPRENOL-LINKED GLUCOSE TRANSLOCASE HOMOLOG"/>
    <property type="match status" value="1"/>
</dbReference>
<evidence type="ECO:0000259" key="7">
    <source>
        <dbReference type="Pfam" id="PF04138"/>
    </source>
</evidence>
<dbReference type="InterPro" id="IPR051401">
    <property type="entry name" value="GtrA_CellWall_Glycosyl"/>
</dbReference>
<evidence type="ECO:0000256" key="4">
    <source>
        <dbReference type="ARBA" id="ARBA00022989"/>
    </source>
</evidence>
<evidence type="ECO:0000256" key="6">
    <source>
        <dbReference type="SAM" id="Phobius"/>
    </source>
</evidence>
<dbReference type="Pfam" id="PF04138">
    <property type="entry name" value="GtrA_DPMS_TM"/>
    <property type="match status" value="1"/>
</dbReference>
<feature type="domain" description="GtrA/DPMS transmembrane" evidence="7">
    <location>
        <begin position="29"/>
        <end position="138"/>
    </location>
</feature>
<keyword evidence="3 6" id="KW-0812">Transmembrane</keyword>
<dbReference type="RefSeq" id="WP_139224847.1">
    <property type="nucleotide sequence ID" value="NZ_FOVF01000004.1"/>
</dbReference>
<protein>
    <submittedName>
        <fullName evidence="8">Putative flippase GtrA (Transmembrane translocase of bactoprenol-linked glucose)</fullName>
    </submittedName>
</protein>
<dbReference type="Proteomes" id="UP000198575">
    <property type="component" value="Unassembled WGS sequence"/>
</dbReference>
<dbReference type="GO" id="GO:0000271">
    <property type="term" value="P:polysaccharide biosynthetic process"/>
    <property type="evidence" value="ECO:0007669"/>
    <property type="project" value="InterPro"/>
</dbReference>
<dbReference type="PANTHER" id="PTHR38459:SF1">
    <property type="entry name" value="PROPHAGE BACTOPRENOL-LINKED GLUCOSE TRANSLOCASE HOMOLOG"/>
    <property type="match status" value="1"/>
</dbReference>
<organism evidence="8 9">
    <name type="scientific">Dokdonella immobilis</name>
    <dbReference type="NCBI Taxonomy" id="578942"/>
    <lineage>
        <taxon>Bacteria</taxon>
        <taxon>Pseudomonadati</taxon>
        <taxon>Pseudomonadota</taxon>
        <taxon>Gammaproteobacteria</taxon>
        <taxon>Lysobacterales</taxon>
        <taxon>Rhodanobacteraceae</taxon>
        <taxon>Dokdonella</taxon>
    </lineage>
</organism>